<proteinExistence type="predicted"/>
<comment type="caution">
    <text evidence="1">The sequence shown here is derived from an EMBL/GenBank/DDBJ whole genome shotgun (WGS) entry which is preliminary data.</text>
</comment>
<evidence type="ECO:0000313" key="2">
    <source>
        <dbReference type="Proteomes" id="UP000749559"/>
    </source>
</evidence>
<gene>
    <name evidence="1" type="ORF">OFUS_LOCUS11498</name>
</gene>
<organism evidence="1 2">
    <name type="scientific">Owenia fusiformis</name>
    <name type="common">Polychaete worm</name>
    <dbReference type="NCBI Taxonomy" id="6347"/>
    <lineage>
        <taxon>Eukaryota</taxon>
        <taxon>Metazoa</taxon>
        <taxon>Spiralia</taxon>
        <taxon>Lophotrochozoa</taxon>
        <taxon>Annelida</taxon>
        <taxon>Polychaeta</taxon>
        <taxon>Sedentaria</taxon>
        <taxon>Canalipalpata</taxon>
        <taxon>Sabellida</taxon>
        <taxon>Oweniida</taxon>
        <taxon>Oweniidae</taxon>
        <taxon>Owenia</taxon>
    </lineage>
</organism>
<sequence>MAERAIRSRPHELVQLNPAEILYTQDIVKCHFEDGTNLADTFRSLLYGTSSPGDLESMDVMLWDQKYWVVEGNRRLYLFKQLEKLNITKQITAIKIPEEKWMWRKIFRNSNHGKTVSVINEKDLNQSLDKIIKVWRYFKAGKCQAEINKDYRYRYETMKVNKMLRENIEILKKEGFWLDIDLIPIDRDRRNVKTADRQKGTVSSLSSISTQTVK</sequence>
<protein>
    <submittedName>
        <fullName evidence="1">Uncharacterized protein</fullName>
    </submittedName>
</protein>
<reference evidence="1" key="1">
    <citation type="submission" date="2022-03" db="EMBL/GenBank/DDBJ databases">
        <authorList>
            <person name="Martin C."/>
        </authorList>
    </citation>
    <scope>NUCLEOTIDE SEQUENCE</scope>
</reference>
<dbReference type="OrthoDB" id="415230at2759"/>
<dbReference type="AlphaFoldDB" id="A0A8J1UC72"/>
<dbReference type="Proteomes" id="UP000749559">
    <property type="component" value="Unassembled WGS sequence"/>
</dbReference>
<evidence type="ECO:0000313" key="1">
    <source>
        <dbReference type="EMBL" id="CAH1785447.1"/>
    </source>
</evidence>
<dbReference type="EMBL" id="CAIIXF020000006">
    <property type="protein sequence ID" value="CAH1785447.1"/>
    <property type="molecule type" value="Genomic_DNA"/>
</dbReference>
<name>A0A8J1UC72_OWEFU</name>
<accession>A0A8J1UC72</accession>
<keyword evidence="2" id="KW-1185">Reference proteome</keyword>